<gene>
    <name evidence="4" type="ORF">GFH32_17545</name>
</gene>
<sequence>MISMNTKDYKYPKEQIIIVGAGIAGLSLAIQLTENNIPCLVLEARDHFSGATSGVRISANGVKVLEKMGIHHIGEPTEKLIMYFGNNKISFNVNKKPNESAAIIVTRLAIFEKLRQRVEEMDIQILYDFTLDHVIEHETGVIAISSNGKHIEGKYLVGADGVGSKVRSLLNPDSKSNKRYAGYLGIGLIYPSDQKIEMSLFNNVNGNIGLGSIGRIHPNDNYTNNFL</sequence>
<dbReference type="GO" id="GO:0071949">
    <property type="term" value="F:FAD binding"/>
    <property type="evidence" value="ECO:0007669"/>
    <property type="project" value="InterPro"/>
</dbReference>
<name>A0A5Q0QEP1_9SPHI</name>
<dbReference type="Gene3D" id="3.50.50.60">
    <property type="entry name" value="FAD/NAD(P)-binding domain"/>
    <property type="match status" value="1"/>
</dbReference>
<evidence type="ECO:0000259" key="3">
    <source>
        <dbReference type="Pfam" id="PF01494"/>
    </source>
</evidence>
<proteinExistence type="predicted"/>
<keyword evidence="1" id="KW-0560">Oxidoreductase</keyword>
<dbReference type="PANTHER" id="PTHR13789">
    <property type="entry name" value="MONOOXYGENASE"/>
    <property type="match status" value="1"/>
</dbReference>
<dbReference type="SUPFAM" id="SSF51905">
    <property type="entry name" value="FAD/NAD(P)-binding domain"/>
    <property type="match status" value="1"/>
</dbReference>
<dbReference type="KEGG" id="sphe:GFH32_17545"/>
<dbReference type="InterPro" id="IPR002938">
    <property type="entry name" value="FAD-bd"/>
</dbReference>
<evidence type="ECO:0000256" key="2">
    <source>
        <dbReference type="ARBA" id="ARBA00023033"/>
    </source>
</evidence>
<organism evidence="4 5">
    <name type="scientific">Sphingobacterium zhuxiongii</name>
    <dbReference type="NCBI Taxonomy" id="2662364"/>
    <lineage>
        <taxon>Bacteria</taxon>
        <taxon>Pseudomonadati</taxon>
        <taxon>Bacteroidota</taxon>
        <taxon>Sphingobacteriia</taxon>
        <taxon>Sphingobacteriales</taxon>
        <taxon>Sphingobacteriaceae</taxon>
        <taxon>Sphingobacterium</taxon>
    </lineage>
</organism>
<evidence type="ECO:0000313" key="4">
    <source>
        <dbReference type="EMBL" id="QGA28023.1"/>
    </source>
</evidence>
<dbReference type="Proteomes" id="UP000326921">
    <property type="component" value="Chromosome"/>
</dbReference>
<dbReference type="GO" id="GO:0004497">
    <property type="term" value="F:monooxygenase activity"/>
    <property type="evidence" value="ECO:0007669"/>
    <property type="project" value="UniProtKB-KW"/>
</dbReference>
<dbReference type="PRINTS" id="PR00420">
    <property type="entry name" value="RNGMNOXGNASE"/>
</dbReference>
<dbReference type="EMBL" id="CP045652">
    <property type="protein sequence ID" value="QGA28023.1"/>
    <property type="molecule type" value="Genomic_DNA"/>
</dbReference>
<dbReference type="InterPro" id="IPR050493">
    <property type="entry name" value="FAD-dep_Monooxygenase_BioMet"/>
</dbReference>
<evidence type="ECO:0000313" key="5">
    <source>
        <dbReference type="Proteomes" id="UP000326921"/>
    </source>
</evidence>
<keyword evidence="2" id="KW-0503">Monooxygenase</keyword>
<evidence type="ECO:0000256" key="1">
    <source>
        <dbReference type="ARBA" id="ARBA00023002"/>
    </source>
</evidence>
<dbReference type="Pfam" id="PF01494">
    <property type="entry name" value="FAD_binding_3"/>
    <property type="match status" value="1"/>
</dbReference>
<protein>
    <submittedName>
        <fullName evidence="4">FAD-dependent oxidoreductase</fullName>
    </submittedName>
</protein>
<dbReference type="AlphaFoldDB" id="A0A5Q0QEP1"/>
<accession>A0A5Q0QEP1</accession>
<keyword evidence="5" id="KW-1185">Reference proteome</keyword>
<feature type="domain" description="FAD-binding" evidence="3">
    <location>
        <begin position="15"/>
        <end position="184"/>
    </location>
</feature>
<dbReference type="PANTHER" id="PTHR13789:SF309">
    <property type="entry name" value="PUTATIVE (AFU_ORTHOLOGUE AFUA_6G14510)-RELATED"/>
    <property type="match status" value="1"/>
</dbReference>
<dbReference type="InterPro" id="IPR036188">
    <property type="entry name" value="FAD/NAD-bd_sf"/>
</dbReference>
<reference evidence="4 5" key="1">
    <citation type="submission" date="2019-10" db="EMBL/GenBank/DDBJ databases">
        <authorList>
            <person name="Dong K."/>
        </authorList>
    </citation>
    <scope>NUCLEOTIDE SEQUENCE [LARGE SCALE GENOMIC DNA]</scope>
    <source>
        <strain evidence="5">dk4302</strain>
    </source>
</reference>